<sequence length="361" mass="44090">MIKYNNELIKDFTNFAELFSFEEWENRHFPIYGEVVEYHLVDIAHQKIIVQNWHCNIRLVDYDDDAFIEQHPENELELSDTEEFESFNQWFYDYNKRNIDIKSEKIAIKQMREFLSVNPNEQTIEIAITISSNQTLYLKDVPKSAWLPFCIPTPKDNKFSTRSNPIFSWLFLSKKRFFQFLEWYQTYENFREQSVKHICQDIDNKINELKLNEKYGLISKNIEIDGYFQFYQPSNHHQLFIDMKKHIWRSIESQINLFIWQKYAIYFSIILMFGSLILEYSKPDYLGFWNWLFITWFCSLITGVRVLKILQKWRTNRQIDKMFGYIPDNHLRWQSLWDWHQKMVLGLLVLCSICLIYNKYF</sequence>
<dbReference type="RefSeq" id="WP_097113786.1">
    <property type="nucleotide sequence ID" value="NZ_CP083931.1"/>
</dbReference>
<dbReference type="Proteomes" id="UP000219669">
    <property type="component" value="Unassembled WGS sequence"/>
</dbReference>
<dbReference type="EMBL" id="OCNF01000004">
    <property type="protein sequence ID" value="SOD66725.1"/>
    <property type="molecule type" value="Genomic_DNA"/>
</dbReference>
<feature type="transmembrane region" description="Helical" evidence="1">
    <location>
        <begin position="263"/>
        <end position="281"/>
    </location>
</feature>
<dbReference type="AlphaFoldDB" id="A0A286E733"/>
<name>A0A286E733_9NEIS</name>
<keyword evidence="3" id="KW-1185">Reference proteome</keyword>
<keyword evidence="1" id="KW-0812">Transmembrane</keyword>
<keyword evidence="1" id="KW-1133">Transmembrane helix</keyword>
<gene>
    <name evidence="2" type="ORF">SAMN02746062_00713</name>
</gene>
<accession>A0A286E733</accession>
<feature type="transmembrane region" description="Helical" evidence="1">
    <location>
        <begin position="287"/>
        <end position="307"/>
    </location>
</feature>
<proteinExistence type="predicted"/>
<evidence type="ECO:0000256" key="1">
    <source>
        <dbReference type="SAM" id="Phobius"/>
    </source>
</evidence>
<reference evidence="2 3" key="1">
    <citation type="submission" date="2017-09" db="EMBL/GenBank/DDBJ databases">
        <authorList>
            <person name="Ehlers B."/>
            <person name="Leendertz F.H."/>
        </authorList>
    </citation>
    <scope>NUCLEOTIDE SEQUENCE [LARGE SCALE GENOMIC DNA]</scope>
    <source>
        <strain evidence="2 3">DSM 16848</strain>
    </source>
</reference>
<protein>
    <submittedName>
        <fullName evidence="2">Uncharacterized protein</fullName>
    </submittedName>
</protein>
<evidence type="ECO:0000313" key="3">
    <source>
        <dbReference type="Proteomes" id="UP000219669"/>
    </source>
</evidence>
<keyword evidence="1" id="KW-0472">Membrane</keyword>
<organism evidence="2 3">
    <name type="scientific">Alysiella filiformis DSM 16848</name>
    <dbReference type="NCBI Taxonomy" id="1120981"/>
    <lineage>
        <taxon>Bacteria</taxon>
        <taxon>Pseudomonadati</taxon>
        <taxon>Pseudomonadota</taxon>
        <taxon>Betaproteobacteria</taxon>
        <taxon>Neisseriales</taxon>
        <taxon>Neisseriaceae</taxon>
        <taxon>Alysiella</taxon>
    </lineage>
</organism>
<evidence type="ECO:0000313" key="2">
    <source>
        <dbReference type="EMBL" id="SOD66725.1"/>
    </source>
</evidence>